<keyword evidence="3" id="KW-1185">Reference proteome</keyword>
<feature type="region of interest" description="Disordered" evidence="1">
    <location>
        <begin position="486"/>
        <end position="510"/>
    </location>
</feature>
<dbReference type="PANTHER" id="PTHR33205">
    <property type="entry name" value="TRANSMEMBRANE PROTEIN"/>
    <property type="match status" value="1"/>
</dbReference>
<reference evidence="2" key="2">
    <citation type="submission" date="2023-06" db="EMBL/GenBank/DDBJ databases">
        <authorList>
            <person name="Ma L."/>
            <person name="Liu K.-W."/>
            <person name="Li Z."/>
            <person name="Hsiao Y.-Y."/>
            <person name="Qi Y."/>
            <person name="Fu T."/>
            <person name="Tang G."/>
            <person name="Zhang D."/>
            <person name="Sun W.-H."/>
            <person name="Liu D.-K."/>
            <person name="Li Y."/>
            <person name="Chen G.-Z."/>
            <person name="Liu X.-D."/>
            <person name="Liao X.-Y."/>
            <person name="Jiang Y.-T."/>
            <person name="Yu X."/>
            <person name="Hao Y."/>
            <person name="Huang J."/>
            <person name="Zhao X.-W."/>
            <person name="Ke S."/>
            <person name="Chen Y.-Y."/>
            <person name="Wu W.-L."/>
            <person name="Hsu J.-L."/>
            <person name="Lin Y.-F."/>
            <person name="Huang M.-D."/>
            <person name="Li C.-Y."/>
            <person name="Huang L."/>
            <person name="Wang Z.-W."/>
            <person name="Zhao X."/>
            <person name="Zhong W.-Y."/>
            <person name="Peng D.-H."/>
            <person name="Ahmad S."/>
            <person name="Lan S."/>
            <person name="Zhang J.-S."/>
            <person name="Tsai W.-C."/>
            <person name="Van De Peer Y."/>
            <person name="Liu Z.-J."/>
        </authorList>
    </citation>
    <scope>NUCLEOTIDE SEQUENCE</scope>
    <source>
        <strain evidence="2">SCP</strain>
        <tissue evidence="2">Leaves</tissue>
    </source>
</reference>
<evidence type="ECO:0000313" key="3">
    <source>
        <dbReference type="Proteomes" id="UP001179952"/>
    </source>
</evidence>
<reference evidence="2" key="1">
    <citation type="journal article" date="2023" name="Nat. Commun.">
        <title>Diploid and tetraploid genomes of Acorus and the evolution of monocots.</title>
        <authorList>
            <person name="Ma L."/>
            <person name="Liu K.W."/>
            <person name="Li Z."/>
            <person name="Hsiao Y.Y."/>
            <person name="Qi Y."/>
            <person name="Fu T."/>
            <person name="Tang G.D."/>
            <person name="Zhang D."/>
            <person name="Sun W.H."/>
            <person name="Liu D.K."/>
            <person name="Li Y."/>
            <person name="Chen G.Z."/>
            <person name="Liu X.D."/>
            <person name="Liao X.Y."/>
            <person name="Jiang Y.T."/>
            <person name="Yu X."/>
            <person name="Hao Y."/>
            <person name="Huang J."/>
            <person name="Zhao X.W."/>
            <person name="Ke S."/>
            <person name="Chen Y.Y."/>
            <person name="Wu W.L."/>
            <person name="Hsu J.L."/>
            <person name="Lin Y.F."/>
            <person name="Huang M.D."/>
            <person name="Li C.Y."/>
            <person name="Huang L."/>
            <person name="Wang Z.W."/>
            <person name="Zhao X."/>
            <person name="Zhong W.Y."/>
            <person name="Peng D.H."/>
            <person name="Ahmad S."/>
            <person name="Lan S."/>
            <person name="Zhang J.S."/>
            <person name="Tsai W.C."/>
            <person name="Van de Peer Y."/>
            <person name="Liu Z.J."/>
        </authorList>
    </citation>
    <scope>NUCLEOTIDE SEQUENCE</scope>
    <source>
        <strain evidence="2">SCP</strain>
    </source>
</reference>
<dbReference type="AntiFam" id="ANF00034">
    <property type="entry name" value="Antisense to 5.8S rRNA"/>
</dbReference>
<organism evidence="2 3">
    <name type="scientific">Acorus gramineus</name>
    <name type="common">Dwarf sweet flag</name>
    <dbReference type="NCBI Taxonomy" id="55184"/>
    <lineage>
        <taxon>Eukaryota</taxon>
        <taxon>Viridiplantae</taxon>
        <taxon>Streptophyta</taxon>
        <taxon>Embryophyta</taxon>
        <taxon>Tracheophyta</taxon>
        <taxon>Spermatophyta</taxon>
        <taxon>Magnoliopsida</taxon>
        <taxon>Liliopsida</taxon>
        <taxon>Acoraceae</taxon>
        <taxon>Acorus</taxon>
    </lineage>
</organism>
<evidence type="ECO:0000313" key="2">
    <source>
        <dbReference type="EMBL" id="KAK1258582.1"/>
    </source>
</evidence>
<feature type="region of interest" description="Disordered" evidence="1">
    <location>
        <begin position="235"/>
        <end position="306"/>
    </location>
</feature>
<sequence>MSDSLVRVSRRVRWGARGPMPEARRCQKLARPTGASCYPDRADDVSAGGINHPGFGRRRDPQWSAPRAEWRTGSAPFRIRPRHTASPHPLPSRQFQALFDSLFKVLFILPSRYLFAIGLSPVFSLRRNLPPYLGCIPKQPDSPSAPHGATGSGHDGALTLSGAPFQGTWARSATDDASTDYNSNSGAARFSSWALPVLLAVTRGILRVAPPDLRSRSTLPLRQWWGSFSRARCHARPGKASDARGRDSASQPTAMPCSDPQRTLGFSKPPTGNGGPASASGAIPAIGAGTIPRSDGRRDAQAGVPSTRWVSGATCVQRLDGSRDSAIHTKYRISLRSSSMREPRYPLPRVITVSIVMIRCAPRGFGPALPAPGVAVAGKPAGWVRGRCHAPRPLSFLSGEFLGADRAGVVVRFPRPARGAGLHRANRGAGATRTRGSAPGLPPGDVDDGFSWGGSSAGLDNDPSAGSPTETLLRLLLPLNDKVQWTSHNVAGGEPPSSPRSEHFTGPFNR</sequence>
<dbReference type="Proteomes" id="UP001179952">
    <property type="component" value="Unassembled WGS sequence"/>
</dbReference>
<evidence type="ECO:0000256" key="1">
    <source>
        <dbReference type="SAM" id="MobiDB-lite"/>
    </source>
</evidence>
<feature type="compositionally biased region" description="Low complexity" evidence="1">
    <location>
        <begin position="276"/>
        <end position="292"/>
    </location>
</feature>
<accession>A0AAV9A356</accession>
<proteinExistence type="predicted"/>
<gene>
    <name evidence="2" type="ORF">QJS04_geneDACA020384</name>
</gene>
<dbReference type="AlphaFoldDB" id="A0AAV9A356"/>
<feature type="compositionally biased region" description="Low complexity" evidence="1">
    <location>
        <begin position="427"/>
        <end position="439"/>
    </location>
</feature>
<comment type="caution">
    <text evidence="2">The sequence shown here is derived from an EMBL/GenBank/DDBJ whole genome shotgun (WGS) entry which is preliminary data.</text>
</comment>
<name>A0AAV9A356_ACOGR</name>
<dbReference type="PANTHER" id="PTHR33205:SF1">
    <property type="entry name" value="TRANSMEMBRANE PROTEIN"/>
    <property type="match status" value="1"/>
</dbReference>
<protein>
    <submittedName>
        <fullName evidence="2">Uncharacterized protein</fullName>
    </submittedName>
</protein>
<dbReference type="EMBL" id="JAUJYN010000015">
    <property type="protein sequence ID" value="KAK1258582.1"/>
    <property type="molecule type" value="Genomic_DNA"/>
</dbReference>
<feature type="region of interest" description="Disordered" evidence="1">
    <location>
        <begin position="420"/>
        <end position="471"/>
    </location>
</feature>